<accession>A0A484KY13</accession>
<evidence type="ECO:0000313" key="2">
    <source>
        <dbReference type="Proteomes" id="UP000595140"/>
    </source>
</evidence>
<dbReference type="Proteomes" id="UP000595140">
    <property type="component" value="Unassembled WGS sequence"/>
</dbReference>
<reference evidence="1 2" key="1">
    <citation type="submission" date="2018-04" db="EMBL/GenBank/DDBJ databases">
        <authorList>
            <person name="Vogel A."/>
        </authorList>
    </citation>
    <scope>NUCLEOTIDE SEQUENCE [LARGE SCALE GENOMIC DNA]</scope>
</reference>
<name>A0A484KY13_9ASTE</name>
<keyword evidence="2" id="KW-1185">Reference proteome</keyword>
<dbReference type="AlphaFoldDB" id="A0A484KY13"/>
<dbReference type="EMBL" id="OOIL02000571">
    <property type="protein sequence ID" value="VFQ67132.1"/>
    <property type="molecule type" value="Genomic_DNA"/>
</dbReference>
<evidence type="ECO:0000313" key="1">
    <source>
        <dbReference type="EMBL" id="VFQ67132.1"/>
    </source>
</evidence>
<proteinExistence type="predicted"/>
<gene>
    <name evidence="1" type="ORF">CCAM_LOCUS8908</name>
</gene>
<protein>
    <submittedName>
        <fullName evidence="1">Uncharacterized protein</fullName>
    </submittedName>
</protein>
<organism evidence="1 2">
    <name type="scientific">Cuscuta campestris</name>
    <dbReference type="NCBI Taxonomy" id="132261"/>
    <lineage>
        <taxon>Eukaryota</taxon>
        <taxon>Viridiplantae</taxon>
        <taxon>Streptophyta</taxon>
        <taxon>Embryophyta</taxon>
        <taxon>Tracheophyta</taxon>
        <taxon>Spermatophyta</taxon>
        <taxon>Magnoliopsida</taxon>
        <taxon>eudicotyledons</taxon>
        <taxon>Gunneridae</taxon>
        <taxon>Pentapetalae</taxon>
        <taxon>asterids</taxon>
        <taxon>lamiids</taxon>
        <taxon>Solanales</taxon>
        <taxon>Convolvulaceae</taxon>
        <taxon>Cuscuteae</taxon>
        <taxon>Cuscuta</taxon>
        <taxon>Cuscuta subgen. Grammica</taxon>
        <taxon>Cuscuta sect. Cleistogrammica</taxon>
    </lineage>
</organism>
<sequence>MKIKVDRRAKRSTVPSPVVLLNDILIMFHPNKLMHDYIFILFANCSHHVIHFNIYIEAYHIMCMRKRSCVIASLIA</sequence>